<comment type="function">
    <text evidence="1 12">Catalyzes the condensation of (S)-aspartate-beta-semialdehyde [(S)-ASA] and pyruvate to 4-hydroxy-tetrahydrodipicolinate (HTPA).</text>
</comment>
<evidence type="ECO:0000313" key="17">
    <source>
        <dbReference type="Proteomes" id="UP000217348"/>
    </source>
</evidence>
<dbReference type="PANTHER" id="PTHR12128:SF66">
    <property type="entry name" value="4-HYDROXY-2-OXOGLUTARATE ALDOLASE, MITOCHONDRIAL"/>
    <property type="match status" value="1"/>
</dbReference>
<dbReference type="UniPathway" id="UPA00034">
    <property type="reaction ID" value="UER00017"/>
</dbReference>
<feature type="site" description="Part of a proton relay during catalysis" evidence="12">
    <location>
        <position position="47"/>
    </location>
</feature>
<dbReference type="PRINTS" id="PR00146">
    <property type="entry name" value="DHPICSNTHASE"/>
</dbReference>
<evidence type="ECO:0000256" key="11">
    <source>
        <dbReference type="ARBA" id="ARBA00047836"/>
    </source>
</evidence>
<dbReference type="GO" id="GO:0019877">
    <property type="term" value="P:diaminopimelate biosynthetic process"/>
    <property type="evidence" value="ECO:0007669"/>
    <property type="project" value="UniProtKB-UniRule"/>
</dbReference>
<comment type="pathway">
    <text evidence="2 12">Amino-acid biosynthesis; L-lysine biosynthesis via DAP pathway; (S)-tetrahydrodipicolinate from L-aspartate: step 3/4.</text>
</comment>
<feature type="binding site" evidence="12 15">
    <location>
        <position position="207"/>
    </location>
    <ligand>
        <name>pyruvate</name>
        <dbReference type="ChEBI" id="CHEBI:15361"/>
    </ligand>
</feature>
<dbReference type="SUPFAM" id="SSF51569">
    <property type="entry name" value="Aldolase"/>
    <property type="match status" value="1"/>
</dbReference>
<organism evidence="16 17">
    <name type="scientific">Capnocytophaga stomatis</name>
    <dbReference type="NCBI Taxonomy" id="1848904"/>
    <lineage>
        <taxon>Bacteria</taxon>
        <taxon>Pseudomonadati</taxon>
        <taxon>Bacteroidota</taxon>
        <taxon>Flavobacteriia</taxon>
        <taxon>Flavobacteriales</taxon>
        <taxon>Flavobacteriaceae</taxon>
        <taxon>Capnocytophaga</taxon>
    </lineage>
</organism>
<evidence type="ECO:0000256" key="15">
    <source>
        <dbReference type="PIRSR" id="PIRSR001365-2"/>
    </source>
</evidence>
<evidence type="ECO:0000256" key="2">
    <source>
        <dbReference type="ARBA" id="ARBA00005120"/>
    </source>
</evidence>
<evidence type="ECO:0000256" key="12">
    <source>
        <dbReference type="HAMAP-Rule" id="MF_00418"/>
    </source>
</evidence>
<comment type="catalytic activity">
    <reaction evidence="11 12">
        <text>L-aspartate 4-semialdehyde + pyruvate = (2S,4S)-4-hydroxy-2,3,4,5-tetrahydrodipicolinate + H2O + H(+)</text>
        <dbReference type="Rhea" id="RHEA:34171"/>
        <dbReference type="ChEBI" id="CHEBI:15361"/>
        <dbReference type="ChEBI" id="CHEBI:15377"/>
        <dbReference type="ChEBI" id="CHEBI:15378"/>
        <dbReference type="ChEBI" id="CHEBI:67139"/>
        <dbReference type="ChEBI" id="CHEBI:537519"/>
        <dbReference type="EC" id="4.3.3.7"/>
    </reaction>
</comment>
<feature type="active site" description="Schiff-base intermediate with substrate" evidence="12 14">
    <location>
        <position position="165"/>
    </location>
</feature>
<keyword evidence="5 12" id="KW-0963">Cytoplasm</keyword>
<dbReference type="HAMAP" id="MF_00418">
    <property type="entry name" value="DapA"/>
    <property type="match status" value="1"/>
</dbReference>
<comment type="subcellular location">
    <subcellularLocation>
        <location evidence="12">Cytoplasm</location>
    </subcellularLocation>
</comment>
<dbReference type="InterPro" id="IPR005263">
    <property type="entry name" value="DapA"/>
</dbReference>
<keyword evidence="9 12" id="KW-0456">Lyase</keyword>
<dbReference type="GO" id="GO:0005829">
    <property type="term" value="C:cytosol"/>
    <property type="evidence" value="ECO:0007669"/>
    <property type="project" value="TreeGrafter"/>
</dbReference>
<protein>
    <recommendedName>
        <fullName evidence="4 12">4-hydroxy-tetrahydrodipicolinate synthase</fullName>
        <shortName evidence="12">HTPA synthase</shortName>
        <ecNumber evidence="4 12">4.3.3.7</ecNumber>
    </recommendedName>
</protein>
<evidence type="ECO:0000256" key="10">
    <source>
        <dbReference type="ARBA" id="ARBA00023270"/>
    </source>
</evidence>
<reference evidence="17" key="1">
    <citation type="submission" date="2017-06" db="EMBL/GenBank/DDBJ databases">
        <title>Capnocytophaga spp. assemblies.</title>
        <authorList>
            <person name="Gulvik C.A."/>
        </authorList>
    </citation>
    <scope>NUCLEOTIDE SEQUENCE [LARGE SCALE GENOMIC DNA]</scope>
    <source>
        <strain evidence="17">H2177</strain>
    </source>
</reference>
<dbReference type="SMART" id="SM01130">
    <property type="entry name" value="DHDPS"/>
    <property type="match status" value="1"/>
</dbReference>
<dbReference type="GO" id="GO:0009089">
    <property type="term" value="P:lysine biosynthetic process via diaminopimelate"/>
    <property type="evidence" value="ECO:0007669"/>
    <property type="project" value="UniProtKB-UniRule"/>
</dbReference>
<dbReference type="GO" id="GO:0008840">
    <property type="term" value="F:4-hydroxy-tetrahydrodipicolinate synthase activity"/>
    <property type="evidence" value="ECO:0007669"/>
    <property type="project" value="UniProtKB-UniRule"/>
</dbReference>
<proteinExistence type="inferred from homology"/>
<gene>
    <name evidence="12" type="primary">dapA</name>
    <name evidence="16" type="ORF">CGC58_10245</name>
</gene>
<dbReference type="InterPro" id="IPR020625">
    <property type="entry name" value="Schiff_base-form_aldolases_AS"/>
</dbReference>
<feature type="binding site" evidence="12 15">
    <location>
        <position position="48"/>
    </location>
    <ligand>
        <name>pyruvate</name>
        <dbReference type="ChEBI" id="CHEBI:15361"/>
    </ligand>
</feature>
<evidence type="ECO:0000256" key="5">
    <source>
        <dbReference type="ARBA" id="ARBA00022490"/>
    </source>
</evidence>
<dbReference type="Proteomes" id="UP000217348">
    <property type="component" value="Chromosome"/>
</dbReference>
<keyword evidence="7 12" id="KW-0220">Diaminopimelate biosynthesis</keyword>
<dbReference type="InterPro" id="IPR013785">
    <property type="entry name" value="Aldolase_TIM"/>
</dbReference>
<feature type="active site" description="Proton donor/acceptor" evidence="12 14">
    <location>
        <position position="136"/>
    </location>
</feature>
<keyword evidence="6 12" id="KW-0028">Amino-acid biosynthesis</keyword>
<dbReference type="KEGG" id="csto:CGC58_10245"/>
<accession>A0A250G1F1</accession>
<dbReference type="EMBL" id="CP022387">
    <property type="protein sequence ID" value="ATA90066.1"/>
    <property type="molecule type" value="Genomic_DNA"/>
</dbReference>
<dbReference type="NCBIfam" id="TIGR00674">
    <property type="entry name" value="dapA"/>
    <property type="match status" value="1"/>
</dbReference>
<comment type="subunit">
    <text evidence="12">Homotetramer; dimer of dimers.</text>
</comment>
<dbReference type="EC" id="4.3.3.7" evidence="4 12"/>
<dbReference type="CDD" id="cd00950">
    <property type="entry name" value="DHDPS"/>
    <property type="match status" value="1"/>
</dbReference>
<dbReference type="PANTHER" id="PTHR12128">
    <property type="entry name" value="DIHYDRODIPICOLINATE SYNTHASE"/>
    <property type="match status" value="1"/>
</dbReference>
<evidence type="ECO:0000256" key="7">
    <source>
        <dbReference type="ARBA" id="ARBA00022915"/>
    </source>
</evidence>
<evidence type="ECO:0000256" key="6">
    <source>
        <dbReference type="ARBA" id="ARBA00022605"/>
    </source>
</evidence>
<evidence type="ECO:0000256" key="9">
    <source>
        <dbReference type="ARBA" id="ARBA00023239"/>
    </source>
</evidence>
<dbReference type="Gene3D" id="3.20.20.70">
    <property type="entry name" value="Aldolase class I"/>
    <property type="match status" value="1"/>
</dbReference>
<sequence length="295" mass="31912">MMEQLKGAGVALITPFTSDNKVDTEALTKIVNYVIDGGVEYLVVLGTTSEVPTLTKDEKKLVCQTVIEANNKRLPLVIGIGGNNTQAVIDEINSFDLSEFTAILSVTPYYNKPSQNGLYAHFSEIAKNSPLPVILYNVPGRTGVSMSADTVNRLAKNFENIIAVKEASGDLSLNMAIIKDKPEDFLFISGDDFSTLPSVFMGGSGVISVIGIAFPKEFSEMVRLGLKGEVEKARAIHYQLMKQTHLAFKEGNPVGIKAILAEKGLCNSYVRLPLAEASNALKAEIKADIQIISKL</sequence>
<feature type="site" description="Part of a proton relay during catalysis" evidence="12">
    <location>
        <position position="110"/>
    </location>
</feature>
<evidence type="ECO:0000256" key="4">
    <source>
        <dbReference type="ARBA" id="ARBA00012086"/>
    </source>
</evidence>
<evidence type="ECO:0000256" key="8">
    <source>
        <dbReference type="ARBA" id="ARBA00023154"/>
    </source>
</evidence>
<dbReference type="PROSITE" id="PS00666">
    <property type="entry name" value="DHDPS_2"/>
    <property type="match status" value="1"/>
</dbReference>
<comment type="similarity">
    <text evidence="3 12 13">Belongs to the DapA family.</text>
</comment>
<comment type="caution">
    <text evidence="12">Was originally thought to be a dihydrodipicolinate synthase (DHDPS), catalyzing the condensation of (S)-aspartate-beta-semialdehyde [(S)-ASA] and pyruvate to dihydrodipicolinate (DHDP). However, it was shown in E.coli that the product of the enzymatic reaction is not dihydrodipicolinate but in fact (4S)-4-hydroxy-2,3,4,5-tetrahydro-(2S)-dipicolinic acid (HTPA), and that the consecutive dehydration reaction leading to DHDP is not spontaneous but catalyzed by DapB.</text>
</comment>
<keyword evidence="10 12" id="KW-0704">Schiff base</keyword>
<dbReference type="PIRSF" id="PIRSF001365">
    <property type="entry name" value="DHDPS"/>
    <property type="match status" value="1"/>
</dbReference>
<evidence type="ECO:0000313" key="16">
    <source>
        <dbReference type="EMBL" id="ATA90066.1"/>
    </source>
</evidence>
<evidence type="ECO:0000256" key="1">
    <source>
        <dbReference type="ARBA" id="ARBA00003294"/>
    </source>
</evidence>
<evidence type="ECO:0000256" key="3">
    <source>
        <dbReference type="ARBA" id="ARBA00007592"/>
    </source>
</evidence>
<dbReference type="RefSeq" id="WP_095896614.1">
    <property type="nucleotide sequence ID" value="NZ_BOQF01000002.1"/>
</dbReference>
<dbReference type="OrthoDB" id="9782828at2"/>
<dbReference type="InterPro" id="IPR002220">
    <property type="entry name" value="DapA-like"/>
</dbReference>
<dbReference type="Pfam" id="PF00701">
    <property type="entry name" value="DHDPS"/>
    <property type="match status" value="1"/>
</dbReference>
<dbReference type="AlphaFoldDB" id="A0A250G1F1"/>
<name>A0A250G1F1_9FLAO</name>
<evidence type="ECO:0000256" key="14">
    <source>
        <dbReference type="PIRSR" id="PIRSR001365-1"/>
    </source>
</evidence>
<evidence type="ECO:0000256" key="13">
    <source>
        <dbReference type="PIRNR" id="PIRNR001365"/>
    </source>
</evidence>
<keyword evidence="8 12" id="KW-0457">Lysine biosynthesis</keyword>